<dbReference type="Pfam" id="PF07727">
    <property type="entry name" value="RVT_2"/>
    <property type="match status" value="2"/>
</dbReference>
<keyword evidence="2" id="KW-0863">Zinc-finger</keyword>
<evidence type="ECO:0000256" key="4">
    <source>
        <dbReference type="SAM" id="MobiDB-lite"/>
    </source>
</evidence>
<feature type="compositionally biased region" description="Polar residues" evidence="4">
    <location>
        <begin position="2655"/>
        <end position="2673"/>
    </location>
</feature>
<feature type="coiled-coil region" evidence="3">
    <location>
        <begin position="834"/>
        <end position="861"/>
    </location>
</feature>
<dbReference type="Pfam" id="PF25597">
    <property type="entry name" value="SH3_retrovirus"/>
    <property type="match status" value="1"/>
</dbReference>
<dbReference type="InterPro" id="IPR043502">
    <property type="entry name" value="DNA/RNA_pol_sf"/>
</dbReference>
<dbReference type="Pfam" id="PF00098">
    <property type="entry name" value="zf-CCHC"/>
    <property type="match status" value="2"/>
</dbReference>
<feature type="compositionally biased region" description="Pro residues" evidence="4">
    <location>
        <begin position="1922"/>
        <end position="1937"/>
    </location>
</feature>
<dbReference type="SUPFAM" id="SSF56672">
    <property type="entry name" value="DNA/RNA polymerases"/>
    <property type="match status" value="2"/>
</dbReference>
<feature type="coiled-coil region" evidence="3">
    <location>
        <begin position="2308"/>
        <end position="2342"/>
    </location>
</feature>
<dbReference type="InterPro" id="IPR001878">
    <property type="entry name" value="Znf_CCHC"/>
</dbReference>
<feature type="region of interest" description="Disordered" evidence="4">
    <location>
        <begin position="1920"/>
        <end position="1970"/>
    </location>
</feature>
<dbReference type="EMBL" id="BKCJ010003762">
    <property type="protein sequence ID" value="GEU57017.1"/>
    <property type="molecule type" value="Genomic_DNA"/>
</dbReference>
<comment type="caution">
    <text evidence="6">The sequence shown here is derived from an EMBL/GenBank/DDBJ whole genome shotgun (WGS) entry which is preliminary data.</text>
</comment>
<feature type="compositionally biased region" description="Low complexity" evidence="4">
    <location>
        <begin position="1938"/>
        <end position="1948"/>
    </location>
</feature>
<evidence type="ECO:0000259" key="5">
    <source>
        <dbReference type="PROSITE" id="PS50158"/>
    </source>
</evidence>
<dbReference type="SUPFAM" id="SSF57756">
    <property type="entry name" value="Retrovirus zinc finger-like domains"/>
    <property type="match status" value="2"/>
</dbReference>
<evidence type="ECO:0000256" key="3">
    <source>
        <dbReference type="SAM" id="Coils"/>
    </source>
</evidence>
<keyword evidence="1" id="KW-0645">Protease</keyword>
<keyword evidence="2" id="KW-0479">Metal-binding</keyword>
<keyword evidence="1" id="KW-0378">Hydrolase</keyword>
<keyword evidence="3" id="KW-0175">Coiled coil</keyword>
<evidence type="ECO:0000256" key="2">
    <source>
        <dbReference type="PROSITE-ProRule" id="PRU00047"/>
    </source>
</evidence>
<feature type="region of interest" description="Disordered" evidence="4">
    <location>
        <begin position="969"/>
        <end position="993"/>
    </location>
</feature>
<feature type="region of interest" description="Disordered" evidence="4">
    <location>
        <begin position="1265"/>
        <end position="1310"/>
    </location>
</feature>
<name>A0A6L2L845_TANCI</name>
<dbReference type="Gene3D" id="4.10.60.10">
    <property type="entry name" value="Zinc finger, CCHC-type"/>
    <property type="match status" value="1"/>
</dbReference>
<organism evidence="6">
    <name type="scientific">Tanacetum cinerariifolium</name>
    <name type="common">Dalmatian daisy</name>
    <name type="synonym">Chrysanthemum cinerariifolium</name>
    <dbReference type="NCBI Taxonomy" id="118510"/>
    <lineage>
        <taxon>Eukaryota</taxon>
        <taxon>Viridiplantae</taxon>
        <taxon>Streptophyta</taxon>
        <taxon>Embryophyta</taxon>
        <taxon>Tracheophyta</taxon>
        <taxon>Spermatophyta</taxon>
        <taxon>Magnoliopsida</taxon>
        <taxon>eudicotyledons</taxon>
        <taxon>Gunneridae</taxon>
        <taxon>Pentapetalae</taxon>
        <taxon>asterids</taxon>
        <taxon>campanulids</taxon>
        <taxon>Asterales</taxon>
        <taxon>Asteraceae</taxon>
        <taxon>Asteroideae</taxon>
        <taxon>Anthemideae</taxon>
        <taxon>Anthemidinae</taxon>
        <taxon>Tanacetum</taxon>
    </lineage>
</organism>
<keyword evidence="2" id="KW-0862">Zinc</keyword>
<feature type="region of interest" description="Disordered" evidence="4">
    <location>
        <begin position="1366"/>
        <end position="1389"/>
    </location>
</feature>
<dbReference type="InterPro" id="IPR057670">
    <property type="entry name" value="SH3_retrovirus"/>
</dbReference>
<dbReference type="GO" id="GO:0003676">
    <property type="term" value="F:nucleic acid binding"/>
    <property type="evidence" value="ECO:0007669"/>
    <property type="project" value="InterPro"/>
</dbReference>
<proteinExistence type="predicted"/>
<evidence type="ECO:0000256" key="1">
    <source>
        <dbReference type="ARBA" id="ARBA00022750"/>
    </source>
</evidence>
<accession>A0A6L2L845</accession>
<feature type="compositionally biased region" description="Basic and acidic residues" evidence="4">
    <location>
        <begin position="1300"/>
        <end position="1310"/>
    </location>
</feature>
<sequence>MDQDLAYIVVASKVPILKPGEYELWKMTMEQYIQMIDYSLWEVIENGNAPPITKVVKVVETTIAPTTAEEKAKRRNKPGIDTLSLDDLYNNLKIYEPQVKGTSSSNANTQNVAFVSPNSTSSINGAVNTAHGSTTSTTQATAINSTTIDNLSDAVICTFFASQPNSLQLKNEDLQQIHLDDLEEMDLSGQAEEGPTNFALMAYSSTSSNSEDQGEIDNGCSRHMTGNMSYLTDNEDIDGGYVMKKFLLLIYTSCIEQFWATVKAKTVTEEVQLQALVDGKKVIIAESTVRRDLQLEDAEGVVVYPMLPSLNSLHLWVIFKHTNLSMATLADKAILSGANNRPPMLEKEMYDSWKSRMELYMFNRQHGRMILESIENGPLIWPSIEENEVTRPKKYSKLSPTETIQADCDIKAPNIILQGLPPEVYALERECKLYDEFDKFAYKKGETLREFYLRFSLLLNDMNIYNMKLEQFQVNTKFLNTLPLEWNKFVTDVKLVHDLHTTNNDQLHDYLGQHEFHANEGRETSLAAGTLRTYTPGASGNNFRKQRTVICYNCKGEGHMSTQCTKLKRKLDDSWFKDKVLLTVITHNAAYQADDFNACNSDCDKINTAKVALMANLSHYGSDDLVKIHNHANMNHNVINQAVQAMPCSEQSNIVNHSETEITNDSNIIGYSQYTLMLTEESRSKMLLKQKDPKISKKKVNTTPVDYAVLNQLSQDFETQFVLQIGLSTKQAFWSQNYVNSPEPTPSSMPTKVEVPKELPKVSMLKFNSHKDAKILMEAIEKRFGGNTETKKVQKTLLKQQYENFTGSNSESVDQIHDRLQKLKTHTFIWRNKADLKEQSLEDLFNNLKLYEAEVKNSSSTCTATQNLDFVSSSNTDSTTELVSAAASVFAVCAKMPVSSLPNVDFLSNAVIYSFFTSQSSSPQLDNEDLKQINRTGRNLRANGPTSLGFDMSKVECYNCHKKGHFARECRSPKDSRRNEVAEPQRRTVPEEPANYALMAFSSLSSSFDNESDESWPPSSLYDRFQPSDRYHVVPPPYTRTFMPPKPDLVFNTAPTAVETNQPAFNVQLSPTKPEQDVSHINKPTAPIIEQMAKPTAMNYENKGTHKHYALMTHQNPQKQMVPVAVLTQSKLVSITAVRPVGADVSKSKCCSGFAGKMGMETKVPNSRPCFPYHKCNNDPKKGNLQHALKDKEVIDSGCSRHMTGKMSYLSNFEELNGGYVTFGGNPKGGKIFRKGKIKTEKVWDEIDQQYVLFPVWSSGLINPQNNDGDATFDGKEPDFDAKKPDSEVIISPSSSARSRKQDDKTKKEAKGKSHVEYFIRYRDLSAEFEDCSNNNINEVNVAGTIVPTIGQNSLNSTNTFSAAGPSNAVASPTHGKSSFIDASQLPDDPDMPKLEDITYSDVEDDVGAEADFNNLETSITVSPIPTSRVHKDHHVTKIIGDLSSTTQTRSMPKVVKDQGGLSQMFNDDFHTCMFACFLLQEEPKRKVWILVDFPYGKRAIGTKWVFKNKNNEIGFVVRNKARLVAQGHTQDEEINYEEVFAPVARIEAIRLFLAYASFMGFMVYQMDVKSAFLYGTIEKEVYVCQLPGFEDPDHPDKVYKVVNVLYGLHQAQELAEILRKFGLQEGKSASTPIDTEKPLLKDPDGEDVDVHTYRSMIGSLMYLTSSRPDIMFAVCACARFQVTPKASHLHAVKRIFRYLKGKPHLGLWYPKDSPFDLVAYSDINYAGASLNRKSTTGGCQFLGCRLISWQCKKQTVVATSSTEAEYVAATSCCAQVLWIQNQLLDYRYNFTHTIIYNDNSSTVNDVIRLQALVDKKKVVVTDATIRDALRLDDEEGVDCLPNEEIFAELARIGYEKPSTKLTFYKAFFSIHQWHMLSFVSLQVDEGDADENVEEVNAGDTAKGDVSAAHGEVLIVAVEPSIPSPTPPTPPPQPPQDIPLTSQVQQTPPQSPHVQPPSPQPQPQPQPQQAAEFPMNLLQEVIDAYAALIRRVEHSEFDKVAQALEITKLTRRVKKLERIRMIAEMDQDDVVVLEDDKEEDREVADAVKDVEEAKKDKTEPPEVQEVVDVVTTAKLITEVVIAAVKPLSLPVQLLLLLKLKFLLLLDKGKGILVEEPKPIKKKQQIKQDEQYARELHAELNKDIDWDEAIDHVKRKAKEDPAVKRYQVLKRKPQTKAQARKNMMMYLKNVASFKMDYFKGMSYDDTRPIFEPKFNSNSNVRETRYTCSDLKESKDCTWSSKGQRMEAIRIMWCADHNVYIHPANFVSREECCCNKLMLLRQINAAKELFQRGNSFSQQSDLSFDQLLAINELNAQSHEKEMVIKKLKERIKFLSGNIKEDKIKKELEEIETINIELDHRVTKLIAENEHLKQTYKQLYDSIKSSRIQSKEQSLKDNLRKLKGKSVVDDVVLSHPIDPELLKVDVAPLAPKLRNNRTVHSDYLRHTQEEIVTLREIVKQGRSLNPLNTSLHYTCTVRFGNNHMEKIMGYGDYQIGNVTISRVYFVEGLGHNLFFVGQFCDSDLEVAFHQHTCFILNLEGVDLLTGSQENNLYTMSLGYMMAENLRKLQLKADIGIFIGYAPTKKAFRIYNRITRRIIKTIHVDFDELTAMDTLFQPMFDELLTPPPSVDHPAPEVIPLILEVVAPKPAASISSPSSTTVNQDAPSPSNSQSTPKTQHPVIPNDVEEDNHDIKVAHMGNDPYFGIPIPEVPSDQSSSSNIIHTIVHPDYQIFKHNSKWAKDHPLENIIGELARPVSIRLQLHEQALFCYYDDFLNSVEPKTYKDALTQFCWIEEMQEELNEFERLEEGIDFEESFASVARLEAIRIFLAYVAHMNMVVYQRDVKSAFLNGNLQKKVYVSQSDGFVDLDNPNHVYKLKKALYGLKQAPRAWCDMLSSFLISQNFSKGLVDLTLFIRRNGNDLLLVQIYIDDSIFATSTPELCDLFSKIMCSKFKTSMMEKISFFLGLKISQSLKGIFIIQSKYALESLQKYSFESCDPVDTLMVEKSKPDEDKEGKVIDPSHYHGMIGTLLYLTASKKVLRYPVRKLNTTKAEYIALSVRCAQILWMRLQLTDYGLGFNKIPMYRDNKSVIALCCNNVQHSRSKHIDIRYHFIKEHVENEVIKLYFVNTEYQLTDIFTKALGRERIEFLINKLGMRSFMPETLKQLIDEVDE</sequence>
<feature type="domain" description="CCHC-type" evidence="5">
    <location>
        <begin position="551"/>
        <end position="566"/>
    </location>
</feature>
<dbReference type="SMART" id="SM00343">
    <property type="entry name" value="ZnF_C2HC"/>
    <property type="match status" value="2"/>
</dbReference>
<evidence type="ECO:0000313" key="6">
    <source>
        <dbReference type="EMBL" id="GEU57017.1"/>
    </source>
</evidence>
<dbReference type="GO" id="GO:0004190">
    <property type="term" value="F:aspartic-type endopeptidase activity"/>
    <property type="evidence" value="ECO:0007669"/>
    <property type="project" value="UniProtKB-KW"/>
</dbReference>
<dbReference type="GO" id="GO:0008270">
    <property type="term" value="F:zinc ion binding"/>
    <property type="evidence" value="ECO:0007669"/>
    <property type="project" value="UniProtKB-KW"/>
</dbReference>
<dbReference type="CDD" id="cd09272">
    <property type="entry name" value="RNase_HI_RT_Ty1"/>
    <property type="match status" value="2"/>
</dbReference>
<dbReference type="PANTHER" id="PTHR11439:SF495">
    <property type="entry name" value="REVERSE TRANSCRIPTASE, RNA-DEPENDENT DNA POLYMERASE-RELATED"/>
    <property type="match status" value="1"/>
</dbReference>
<feature type="compositionally biased region" description="Basic and acidic residues" evidence="4">
    <location>
        <begin position="1273"/>
        <end position="1287"/>
    </location>
</feature>
<keyword evidence="1" id="KW-0064">Aspartyl protease</keyword>
<dbReference type="InterPro" id="IPR036875">
    <property type="entry name" value="Znf_CCHC_sf"/>
</dbReference>
<feature type="domain" description="CCHC-type" evidence="5">
    <location>
        <begin position="957"/>
        <end position="972"/>
    </location>
</feature>
<feature type="compositionally biased region" description="Basic and acidic residues" evidence="4">
    <location>
        <begin position="969"/>
        <end position="990"/>
    </location>
</feature>
<dbReference type="Pfam" id="PF22936">
    <property type="entry name" value="Pol_BBD"/>
    <property type="match status" value="1"/>
</dbReference>
<feature type="region of interest" description="Disordered" evidence="4">
    <location>
        <begin position="2648"/>
        <end position="2681"/>
    </location>
</feature>
<dbReference type="InterPro" id="IPR054722">
    <property type="entry name" value="PolX-like_BBD"/>
</dbReference>
<dbReference type="PROSITE" id="PS50158">
    <property type="entry name" value="ZF_CCHC"/>
    <property type="match status" value="2"/>
</dbReference>
<dbReference type="InterPro" id="IPR013103">
    <property type="entry name" value="RVT_2"/>
</dbReference>
<protein>
    <recommendedName>
        <fullName evidence="5">CCHC-type domain-containing protein</fullName>
    </recommendedName>
</protein>
<dbReference type="PANTHER" id="PTHR11439">
    <property type="entry name" value="GAG-POL-RELATED RETROTRANSPOSON"/>
    <property type="match status" value="1"/>
</dbReference>
<reference evidence="6" key="1">
    <citation type="journal article" date="2019" name="Sci. Rep.">
        <title>Draft genome of Tanacetum cinerariifolium, the natural source of mosquito coil.</title>
        <authorList>
            <person name="Yamashiro T."/>
            <person name="Shiraishi A."/>
            <person name="Satake H."/>
            <person name="Nakayama K."/>
        </authorList>
    </citation>
    <scope>NUCLEOTIDE SEQUENCE</scope>
</reference>
<feature type="compositionally biased region" description="Pro residues" evidence="4">
    <location>
        <begin position="1949"/>
        <end position="1966"/>
    </location>
</feature>
<gene>
    <name evidence="6" type="ORF">Tci_028995</name>
</gene>